<protein>
    <recommendedName>
        <fullName evidence="6">Tetratricopeptide repeat (TPR)-like superfamily protein</fullName>
    </recommendedName>
</protein>
<dbReference type="PANTHER" id="PTHR47926">
    <property type="entry name" value="PENTATRICOPEPTIDE REPEAT-CONTAINING PROTEIN"/>
    <property type="match status" value="1"/>
</dbReference>
<comment type="caution">
    <text evidence="4">The sequence shown here is derived from an EMBL/GenBank/DDBJ whole genome shotgun (WGS) entry which is preliminary data.</text>
</comment>
<dbReference type="OrthoDB" id="185373at2759"/>
<dbReference type="GO" id="GO:0003723">
    <property type="term" value="F:RNA binding"/>
    <property type="evidence" value="ECO:0007669"/>
    <property type="project" value="InterPro"/>
</dbReference>
<keyword evidence="3" id="KW-0732">Signal</keyword>
<organism evidence="4 5">
    <name type="scientific">Actinidia rufa</name>
    <dbReference type="NCBI Taxonomy" id="165716"/>
    <lineage>
        <taxon>Eukaryota</taxon>
        <taxon>Viridiplantae</taxon>
        <taxon>Streptophyta</taxon>
        <taxon>Embryophyta</taxon>
        <taxon>Tracheophyta</taxon>
        <taxon>Spermatophyta</taxon>
        <taxon>Magnoliopsida</taxon>
        <taxon>eudicotyledons</taxon>
        <taxon>Gunneridae</taxon>
        <taxon>Pentapetalae</taxon>
        <taxon>asterids</taxon>
        <taxon>Ericales</taxon>
        <taxon>Actinidiaceae</taxon>
        <taxon>Actinidia</taxon>
    </lineage>
</organism>
<feature type="chain" id="PRO_5029801033" description="Tetratricopeptide repeat (TPR)-like superfamily protein" evidence="3">
    <location>
        <begin position="29"/>
        <end position="301"/>
    </location>
</feature>
<name>A0A7J0F7B4_9ERIC</name>
<dbReference type="PROSITE" id="PS51375">
    <property type="entry name" value="PPR"/>
    <property type="match status" value="2"/>
</dbReference>
<reference evidence="4 5" key="1">
    <citation type="submission" date="2019-07" db="EMBL/GenBank/DDBJ databases">
        <title>De Novo Assembly of kiwifruit Actinidia rufa.</title>
        <authorList>
            <person name="Sugita-Konishi S."/>
            <person name="Sato K."/>
            <person name="Mori E."/>
            <person name="Abe Y."/>
            <person name="Kisaki G."/>
            <person name="Hamano K."/>
            <person name="Suezawa K."/>
            <person name="Otani M."/>
            <person name="Fukuda T."/>
            <person name="Manabe T."/>
            <person name="Gomi K."/>
            <person name="Tabuchi M."/>
            <person name="Akimitsu K."/>
            <person name="Kataoka I."/>
        </authorList>
    </citation>
    <scope>NUCLEOTIDE SEQUENCE [LARGE SCALE GENOMIC DNA]</scope>
    <source>
        <strain evidence="5">cv. Fuchu</strain>
    </source>
</reference>
<dbReference type="InterPro" id="IPR011990">
    <property type="entry name" value="TPR-like_helical_dom_sf"/>
</dbReference>
<evidence type="ECO:0000256" key="3">
    <source>
        <dbReference type="SAM" id="SignalP"/>
    </source>
</evidence>
<sequence>MPNSVTVLTLIWGCVALQLRSLCESVHGLVVKSGLVSNSVSDMYSSLNDLDVATEIFNDMEVLGDIDRGRQIHAQVVIRGFGLELPLANSLISVYSKCGDLDYSKIVLDSTMLKSLVSWTAMISGRAQNGRPRQALEFLIRLRAKETIEPDSMMLASALTVSGELAALELYQQLHCYTLEAGFSQYGLVRNSLISAYSKCGNVELAHNVFKEMVYCRDVVSWNALINGNGINGCGETAVALFHEMKKNEARRNAATYMCILSACSHSGLVDDGLTIFNQMVEDNEIKPSHEHYGCVVDLLA</sequence>
<keyword evidence="1" id="KW-0677">Repeat</keyword>
<dbReference type="GO" id="GO:0009451">
    <property type="term" value="P:RNA modification"/>
    <property type="evidence" value="ECO:0007669"/>
    <property type="project" value="InterPro"/>
</dbReference>
<dbReference type="Pfam" id="PF01535">
    <property type="entry name" value="PPR"/>
    <property type="match status" value="4"/>
</dbReference>
<gene>
    <name evidence="4" type="ORF">Acr_09g0010260</name>
</gene>
<dbReference type="InterPro" id="IPR046960">
    <property type="entry name" value="PPR_At4g14850-like_plant"/>
</dbReference>
<dbReference type="AlphaFoldDB" id="A0A7J0F7B4"/>
<feature type="signal peptide" evidence="3">
    <location>
        <begin position="1"/>
        <end position="28"/>
    </location>
</feature>
<feature type="repeat" description="PPR" evidence="2">
    <location>
        <begin position="218"/>
        <end position="252"/>
    </location>
</feature>
<feature type="repeat" description="PPR" evidence="2">
    <location>
        <begin position="253"/>
        <end position="287"/>
    </location>
</feature>
<evidence type="ECO:0000256" key="1">
    <source>
        <dbReference type="ARBA" id="ARBA00022737"/>
    </source>
</evidence>
<dbReference type="Gene3D" id="1.25.40.10">
    <property type="entry name" value="Tetratricopeptide repeat domain"/>
    <property type="match status" value="2"/>
</dbReference>
<dbReference type="InterPro" id="IPR002885">
    <property type="entry name" value="PPR_rpt"/>
</dbReference>
<evidence type="ECO:0000313" key="4">
    <source>
        <dbReference type="EMBL" id="GFY94580.1"/>
    </source>
</evidence>
<dbReference type="GO" id="GO:0099402">
    <property type="term" value="P:plant organ development"/>
    <property type="evidence" value="ECO:0007669"/>
    <property type="project" value="UniProtKB-ARBA"/>
</dbReference>
<keyword evidence="5" id="KW-1185">Reference proteome</keyword>
<dbReference type="Proteomes" id="UP000585474">
    <property type="component" value="Unassembled WGS sequence"/>
</dbReference>
<evidence type="ECO:0000256" key="2">
    <source>
        <dbReference type="PROSITE-ProRule" id="PRU00708"/>
    </source>
</evidence>
<dbReference type="NCBIfam" id="TIGR00756">
    <property type="entry name" value="PPR"/>
    <property type="match status" value="3"/>
</dbReference>
<dbReference type="FunFam" id="1.25.40.10:FF:000158">
    <property type="entry name" value="pentatricopeptide repeat-containing protein At2g33680"/>
    <property type="match status" value="1"/>
</dbReference>
<dbReference type="EMBL" id="BJWL01000009">
    <property type="protein sequence ID" value="GFY94580.1"/>
    <property type="molecule type" value="Genomic_DNA"/>
</dbReference>
<evidence type="ECO:0000313" key="5">
    <source>
        <dbReference type="Proteomes" id="UP000585474"/>
    </source>
</evidence>
<dbReference type="Pfam" id="PF13041">
    <property type="entry name" value="PPR_2"/>
    <property type="match status" value="1"/>
</dbReference>
<evidence type="ECO:0008006" key="6">
    <source>
        <dbReference type="Google" id="ProtNLM"/>
    </source>
</evidence>
<accession>A0A7J0F7B4</accession>
<proteinExistence type="predicted"/>